<reference evidence="6 7" key="1">
    <citation type="submission" date="2016-09" db="EMBL/GenBank/DDBJ databases">
        <title>Draft genome sequence for the type strain of Vulcanibacillus modesticaldus BR, a strictly anaerobic, moderately thermophilic, and nitrate-reducing bacterium from deep sea-hydrothermal vents of the Mid-Atlantic Ridge.</title>
        <authorList>
            <person name="Abin C.A."/>
            <person name="Hollibaugh J.T."/>
        </authorList>
    </citation>
    <scope>NUCLEOTIDE SEQUENCE [LARGE SCALE GENOMIC DNA]</scope>
    <source>
        <strain evidence="6 7">BR</strain>
    </source>
</reference>
<dbReference type="PROSITE" id="PS00846">
    <property type="entry name" value="HTH_ARSR_1"/>
    <property type="match status" value="1"/>
</dbReference>
<dbReference type="Pfam" id="PF01022">
    <property type="entry name" value="HTH_5"/>
    <property type="match status" value="1"/>
</dbReference>
<evidence type="ECO:0000313" key="6">
    <source>
        <dbReference type="EMBL" id="OEF99596.1"/>
    </source>
</evidence>
<dbReference type="InterPro" id="IPR036388">
    <property type="entry name" value="WH-like_DNA-bd_sf"/>
</dbReference>
<keyword evidence="4" id="KW-0105">Cadmium resistance</keyword>
<dbReference type="SUPFAM" id="SSF46785">
    <property type="entry name" value="Winged helix' DNA-binding domain"/>
    <property type="match status" value="1"/>
</dbReference>
<evidence type="ECO:0000256" key="1">
    <source>
        <dbReference type="ARBA" id="ARBA00023015"/>
    </source>
</evidence>
<evidence type="ECO:0000256" key="4">
    <source>
        <dbReference type="ARBA" id="ARBA00043263"/>
    </source>
</evidence>
<dbReference type="GO" id="GO:0003700">
    <property type="term" value="F:DNA-binding transcription factor activity"/>
    <property type="evidence" value="ECO:0007669"/>
    <property type="project" value="InterPro"/>
</dbReference>
<dbReference type="PROSITE" id="PS50987">
    <property type="entry name" value="HTH_ARSR_2"/>
    <property type="match status" value="1"/>
</dbReference>
<comment type="caution">
    <text evidence="6">The sequence shown here is derived from an EMBL/GenBank/DDBJ whole genome shotgun (WGS) entry which is preliminary data.</text>
</comment>
<keyword evidence="7" id="KW-1185">Reference proteome</keyword>
<dbReference type="Proteomes" id="UP000243739">
    <property type="component" value="Unassembled WGS sequence"/>
</dbReference>
<keyword evidence="2" id="KW-0238">DNA-binding</keyword>
<protein>
    <recommendedName>
        <fullName evidence="5">HTH arsR-type domain-containing protein</fullName>
    </recommendedName>
</protein>
<dbReference type="EMBL" id="MIJF01000018">
    <property type="protein sequence ID" value="OEF99596.1"/>
    <property type="molecule type" value="Genomic_DNA"/>
</dbReference>
<accession>A0A1D2YVF5</accession>
<sequence length="116" mass="13254">MTETHICKLNIIDQQEITEDISNIPTELIANFFKAFSDINRVKIGYLLLKHDNLCVHDIANVVNLSIANTSHHLRLMKNLGITSSKKQGTSILYSLKDEHIKKILTISFEHLLEDK</sequence>
<dbReference type="InterPro" id="IPR051011">
    <property type="entry name" value="Metal_resp_trans_reg"/>
</dbReference>
<feature type="domain" description="HTH arsR-type" evidence="5">
    <location>
        <begin position="21"/>
        <end position="116"/>
    </location>
</feature>
<keyword evidence="1" id="KW-0805">Transcription regulation</keyword>
<organism evidence="6 7">
    <name type="scientific">Vulcanibacillus modesticaldus</name>
    <dbReference type="NCBI Taxonomy" id="337097"/>
    <lineage>
        <taxon>Bacteria</taxon>
        <taxon>Bacillati</taxon>
        <taxon>Bacillota</taxon>
        <taxon>Bacilli</taxon>
        <taxon>Bacillales</taxon>
        <taxon>Bacillaceae</taxon>
        <taxon>Vulcanibacillus</taxon>
    </lineage>
</organism>
<dbReference type="RefSeq" id="WP_069656518.1">
    <property type="nucleotide sequence ID" value="NZ_MIJF01000018.1"/>
</dbReference>
<keyword evidence="3" id="KW-0804">Transcription</keyword>
<dbReference type="NCBIfam" id="NF033788">
    <property type="entry name" value="HTH_metalloreg"/>
    <property type="match status" value="1"/>
</dbReference>
<dbReference type="Gene3D" id="1.10.10.10">
    <property type="entry name" value="Winged helix-like DNA-binding domain superfamily/Winged helix DNA-binding domain"/>
    <property type="match status" value="1"/>
</dbReference>
<dbReference type="PRINTS" id="PR00778">
    <property type="entry name" value="HTHARSR"/>
</dbReference>
<dbReference type="InterPro" id="IPR011991">
    <property type="entry name" value="ArsR-like_HTH"/>
</dbReference>
<evidence type="ECO:0000256" key="3">
    <source>
        <dbReference type="ARBA" id="ARBA00023163"/>
    </source>
</evidence>
<proteinExistence type="predicted"/>
<dbReference type="STRING" id="337097.BHF71_08210"/>
<name>A0A1D2YVF5_9BACI</name>
<dbReference type="CDD" id="cd00090">
    <property type="entry name" value="HTH_ARSR"/>
    <property type="match status" value="1"/>
</dbReference>
<dbReference type="InterPro" id="IPR018334">
    <property type="entry name" value="ArsR_HTH"/>
</dbReference>
<dbReference type="AlphaFoldDB" id="A0A1D2YVF5"/>
<dbReference type="InterPro" id="IPR001845">
    <property type="entry name" value="HTH_ArsR_DNA-bd_dom"/>
</dbReference>
<dbReference type="SMART" id="SM00418">
    <property type="entry name" value="HTH_ARSR"/>
    <property type="match status" value="1"/>
</dbReference>
<evidence type="ECO:0000259" key="5">
    <source>
        <dbReference type="PROSITE" id="PS50987"/>
    </source>
</evidence>
<dbReference type="PANTHER" id="PTHR43132:SF6">
    <property type="entry name" value="HTH-TYPE TRANSCRIPTIONAL REPRESSOR CZRA"/>
    <property type="match status" value="1"/>
</dbReference>
<evidence type="ECO:0000256" key="2">
    <source>
        <dbReference type="ARBA" id="ARBA00023125"/>
    </source>
</evidence>
<dbReference type="GO" id="GO:0046686">
    <property type="term" value="P:response to cadmium ion"/>
    <property type="evidence" value="ECO:0007669"/>
    <property type="project" value="UniProtKB-KW"/>
</dbReference>
<dbReference type="PANTHER" id="PTHR43132">
    <property type="entry name" value="ARSENICAL RESISTANCE OPERON REPRESSOR ARSR-RELATED"/>
    <property type="match status" value="1"/>
</dbReference>
<evidence type="ECO:0000313" key="7">
    <source>
        <dbReference type="Proteomes" id="UP000243739"/>
    </source>
</evidence>
<gene>
    <name evidence="6" type="ORF">BHF71_08210</name>
</gene>
<dbReference type="GO" id="GO:0003677">
    <property type="term" value="F:DNA binding"/>
    <property type="evidence" value="ECO:0007669"/>
    <property type="project" value="UniProtKB-KW"/>
</dbReference>
<dbReference type="InterPro" id="IPR036390">
    <property type="entry name" value="WH_DNA-bd_sf"/>
</dbReference>